<dbReference type="InterPro" id="IPR003961">
    <property type="entry name" value="FN3_dom"/>
</dbReference>
<protein>
    <submittedName>
        <fullName evidence="5">Interferon alpha/beta receptor 1b-like</fullName>
    </submittedName>
</protein>
<dbReference type="PROSITE" id="PS50853">
    <property type="entry name" value="FN3"/>
    <property type="match status" value="1"/>
</dbReference>
<dbReference type="Proteomes" id="UP000472263">
    <property type="component" value="Chromosome 21"/>
</dbReference>
<reference evidence="5" key="3">
    <citation type="submission" date="2025-09" db="UniProtKB">
        <authorList>
            <consortium name="Ensembl"/>
        </authorList>
    </citation>
    <scope>IDENTIFICATION</scope>
</reference>
<evidence type="ECO:0000256" key="3">
    <source>
        <dbReference type="SAM" id="SignalP"/>
    </source>
</evidence>
<proteinExistence type="predicted"/>
<feature type="transmembrane region" description="Helical" evidence="2">
    <location>
        <begin position="233"/>
        <end position="259"/>
    </location>
</feature>
<dbReference type="PANTHER" id="PTHR20859">
    <property type="entry name" value="INTERFERON/INTERLEUKIN RECEPTOR"/>
    <property type="match status" value="1"/>
</dbReference>
<dbReference type="Gene3D" id="2.60.40.10">
    <property type="entry name" value="Immunoglobulins"/>
    <property type="match status" value="2"/>
</dbReference>
<reference evidence="5" key="2">
    <citation type="submission" date="2025-08" db="UniProtKB">
        <authorList>
            <consortium name="Ensembl"/>
        </authorList>
    </citation>
    <scope>IDENTIFICATION</scope>
</reference>
<reference evidence="5" key="1">
    <citation type="submission" date="2019-06" db="EMBL/GenBank/DDBJ databases">
        <authorList>
            <consortium name="Wellcome Sanger Institute Data Sharing"/>
        </authorList>
    </citation>
    <scope>NUCLEOTIDE SEQUENCE [LARGE SCALE GENOMIC DNA]</scope>
</reference>
<keyword evidence="2" id="KW-1133">Transmembrane helix</keyword>
<dbReference type="SUPFAM" id="SSF49265">
    <property type="entry name" value="Fibronectin type III"/>
    <property type="match status" value="2"/>
</dbReference>
<evidence type="ECO:0000256" key="2">
    <source>
        <dbReference type="SAM" id="Phobius"/>
    </source>
</evidence>
<feature type="signal peptide" evidence="3">
    <location>
        <begin position="1"/>
        <end position="21"/>
    </location>
</feature>
<evidence type="ECO:0000259" key="4">
    <source>
        <dbReference type="PROSITE" id="PS50853"/>
    </source>
</evidence>
<dbReference type="AlphaFoldDB" id="A0A667YHA2"/>
<accession>A0A667YHA2</accession>
<dbReference type="InParanoid" id="A0A667YHA2"/>
<dbReference type="InterPro" id="IPR036116">
    <property type="entry name" value="FN3_sf"/>
</dbReference>
<feature type="domain" description="Fibronectin type-III" evidence="4">
    <location>
        <begin position="128"/>
        <end position="230"/>
    </location>
</feature>
<keyword evidence="6" id="KW-1185">Reference proteome</keyword>
<dbReference type="GeneTree" id="ENSGT00940000158406"/>
<keyword evidence="2" id="KW-0472">Membrane</keyword>
<dbReference type="Pfam" id="PF09294">
    <property type="entry name" value="Interfer-bind"/>
    <property type="match status" value="1"/>
</dbReference>
<dbReference type="Pfam" id="PF01108">
    <property type="entry name" value="Tissue_fac"/>
    <property type="match status" value="1"/>
</dbReference>
<feature type="chain" id="PRO_5025581475" evidence="3">
    <location>
        <begin position="22"/>
        <end position="412"/>
    </location>
</feature>
<evidence type="ECO:0000313" key="5">
    <source>
        <dbReference type="Ensembl" id="ENSMMDP00005029800.1"/>
    </source>
</evidence>
<dbReference type="GO" id="GO:0005886">
    <property type="term" value="C:plasma membrane"/>
    <property type="evidence" value="ECO:0007669"/>
    <property type="project" value="TreeGrafter"/>
</dbReference>
<evidence type="ECO:0000313" key="6">
    <source>
        <dbReference type="Proteomes" id="UP000472263"/>
    </source>
</evidence>
<gene>
    <name evidence="5" type="primary">il10rb</name>
</gene>
<feature type="compositionally biased region" description="Polar residues" evidence="1">
    <location>
        <begin position="365"/>
        <end position="378"/>
    </location>
</feature>
<organism evidence="5 6">
    <name type="scientific">Myripristis murdjan</name>
    <name type="common">pinecone soldierfish</name>
    <dbReference type="NCBI Taxonomy" id="586833"/>
    <lineage>
        <taxon>Eukaryota</taxon>
        <taxon>Metazoa</taxon>
        <taxon>Chordata</taxon>
        <taxon>Craniata</taxon>
        <taxon>Vertebrata</taxon>
        <taxon>Euteleostomi</taxon>
        <taxon>Actinopterygii</taxon>
        <taxon>Neopterygii</taxon>
        <taxon>Teleostei</taxon>
        <taxon>Neoteleostei</taxon>
        <taxon>Acanthomorphata</taxon>
        <taxon>Holocentriformes</taxon>
        <taxon>Holocentridae</taxon>
        <taxon>Myripristis</taxon>
    </lineage>
</organism>
<dbReference type="GO" id="GO:0004904">
    <property type="term" value="F:interferon receptor activity"/>
    <property type="evidence" value="ECO:0007669"/>
    <property type="project" value="TreeGrafter"/>
</dbReference>
<dbReference type="PANTHER" id="PTHR20859:SF85">
    <property type="entry name" value="INTERFERON ALPHA_BETA RECEPTOR 1 ISOFORM X1"/>
    <property type="match status" value="1"/>
</dbReference>
<dbReference type="InterPro" id="IPR050650">
    <property type="entry name" value="Type-II_Cytokine-TF_Rcpt"/>
</dbReference>
<dbReference type="Ensembl" id="ENSMMDT00005030496.1">
    <property type="protein sequence ID" value="ENSMMDP00005029800.1"/>
    <property type="gene ID" value="ENSMMDG00005014151.1"/>
</dbReference>
<dbReference type="InterPro" id="IPR013783">
    <property type="entry name" value="Ig-like_fold"/>
</dbReference>
<keyword evidence="3" id="KW-0732">Signal</keyword>
<keyword evidence="2" id="KW-0812">Transmembrane</keyword>
<dbReference type="InterPro" id="IPR015373">
    <property type="entry name" value="Interferon/interleukin_rcp_dom"/>
</dbReference>
<name>A0A667YHA2_9TELE</name>
<feature type="region of interest" description="Disordered" evidence="1">
    <location>
        <begin position="321"/>
        <end position="378"/>
    </location>
</feature>
<evidence type="ECO:0000256" key="1">
    <source>
        <dbReference type="SAM" id="MobiDB-lite"/>
    </source>
</evidence>
<sequence length="412" mass="46383">MFAVFYVSVLMWCFTTSAVEAELAAPQDLDMITMNTQYILSWNWDQSTAGGHPVTFTAQYLAKFKLKWKKKSWTTVCDRTSQTCCDMTALNLHYHGIFMFRVQASSGRNHSEWAIKEFCPDKEAALGPPSKVVLAPAGNHLDVTISDPLTSANTSMRENIHQMYYRIVYWEHSTDTQALRKQTVNTSANLVTLSDLKAWTFYCVTVQSRYDYYNKSSTFTHPDCIQTEGPIPWWQILLYFLVSLMICFLVVLLSLYGFYRCYTTLKATFFPSIQLPPHIQEYLCSSPGSDVPRLLTPDSEAEVMCDKLSICPEVVHPEIHGPPPSEDFPVLLEPDTSGRHSRQDSGGSGDSGVYSNEGGSGLRQPPSTQCSVGMEDSWQSPSDLMQVKMKDMGSEVRGHHLITDEGIMDMCV</sequence>